<feature type="domain" description="DUF218" evidence="1">
    <location>
        <begin position="2"/>
        <end position="110"/>
    </location>
</feature>
<gene>
    <name evidence="2" type="ORF">WAK64_05075</name>
</gene>
<dbReference type="InterPro" id="IPR014729">
    <property type="entry name" value="Rossmann-like_a/b/a_fold"/>
</dbReference>
<protein>
    <submittedName>
        <fullName evidence="2">YdcF family protein</fullName>
    </submittedName>
</protein>
<dbReference type="InterPro" id="IPR051599">
    <property type="entry name" value="Cell_Envelope_Assoc"/>
</dbReference>
<dbReference type="CDD" id="cd06259">
    <property type="entry name" value="YdcF-like"/>
    <property type="match status" value="1"/>
</dbReference>
<dbReference type="Proteomes" id="UP001312865">
    <property type="component" value="Unassembled WGS sequence"/>
</dbReference>
<organism evidence="2 3">
    <name type="scientific">Bacillus spongiae</name>
    <dbReference type="NCBI Taxonomy" id="2683610"/>
    <lineage>
        <taxon>Bacteria</taxon>
        <taxon>Bacillati</taxon>
        <taxon>Bacillota</taxon>
        <taxon>Bacilli</taxon>
        <taxon>Bacillales</taxon>
        <taxon>Bacillaceae</taxon>
        <taxon>Bacillus</taxon>
    </lineage>
</organism>
<dbReference type="EMBL" id="JBBAXC010000003">
    <property type="protein sequence ID" value="MEI5906425.1"/>
    <property type="molecule type" value="Genomic_DNA"/>
</dbReference>
<dbReference type="InterPro" id="IPR003848">
    <property type="entry name" value="DUF218"/>
</dbReference>
<keyword evidence="3" id="KW-1185">Reference proteome</keyword>
<evidence type="ECO:0000313" key="2">
    <source>
        <dbReference type="EMBL" id="MEI5906425.1"/>
    </source>
</evidence>
<accession>A0ABU8HAY4</accession>
<dbReference type="PANTHER" id="PTHR30336:SF20">
    <property type="entry name" value="DUF218 DOMAIN-CONTAINING PROTEIN"/>
    <property type="match status" value="1"/>
</dbReference>
<sequence length="139" mass="16063">MFSGGVKWKGSALPEALEMKNAAITLGVPEKDIIIEDQSLHTLENVLASLLVLDREFHLHRIKRLLVVTTSYHMRRLHINLKTYMPDWINVTLCPVEDNNTRNDNWFLSETGRKRVKNDSAKMIKYVKQGALYDENINI</sequence>
<dbReference type="RefSeq" id="WP_336585858.1">
    <property type="nucleotide sequence ID" value="NZ_JBBAXC010000003.1"/>
</dbReference>
<evidence type="ECO:0000259" key="1">
    <source>
        <dbReference type="Pfam" id="PF02698"/>
    </source>
</evidence>
<name>A0ABU8HAY4_9BACI</name>
<dbReference type="Pfam" id="PF02698">
    <property type="entry name" value="DUF218"/>
    <property type="match status" value="1"/>
</dbReference>
<proteinExistence type="predicted"/>
<evidence type="ECO:0000313" key="3">
    <source>
        <dbReference type="Proteomes" id="UP001312865"/>
    </source>
</evidence>
<reference evidence="2 3" key="1">
    <citation type="journal article" date="2018" name="J. Microbiol.">
        <title>Bacillus spongiae sp. nov., isolated from sponge of Jeju Island.</title>
        <authorList>
            <person name="Lee G.E."/>
            <person name="Im W.T."/>
            <person name="Park J.S."/>
        </authorList>
    </citation>
    <scope>NUCLEOTIDE SEQUENCE [LARGE SCALE GENOMIC DNA]</scope>
    <source>
        <strain evidence="2 3">135PIL107-10</strain>
    </source>
</reference>
<dbReference type="PANTHER" id="PTHR30336">
    <property type="entry name" value="INNER MEMBRANE PROTEIN, PROBABLE PERMEASE"/>
    <property type="match status" value="1"/>
</dbReference>
<comment type="caution">
    <text evidence="2">The sequence shown here is derived from an EMBL/GenBank/DDBJ whole genome shotgun (WGS) entry which is preliminary data.</text>
</comment>
<dbReference type="Gene3D" id="3.40.50.620">
    <property type="entry name" value="HUPs"/>
    <property type="match status" value="1"/>
</dbReference>